<dbReference type="InterPro" id="IPR013320">
    <property type="entry name" value="ConA-like_dom_sf"/>
</dbReference>
<dbReference type="PANTHER" id="PTHR10963">
    <property type="entry name" value="GLYCOSYL HYDROLASE-RELATED"/>
    <property type="match status" value="1"/>
</dbReference>
<name>A0A7W8ZQF8_9SPHI</name>
<evidence type="ECO:0000259" key="2">
    <source>
        <dbReference type="PROSITE" id="PS51762"/>
    </source>
</evidence>
<accession>A0A7W8ZQF8</accession>
<proteinExistence type="inferred from homology"/>
<dbReference type="InterPro" id="IPR000757">
    <property type="entry name" value="Beta-glucanase-like"/>
</dbReference>
<evidence type="ECO:0000313" key="3">
    <source>
        <dbReference type="EMBL" id="MBB5638158.1"/>
    </source>
</evidence>
<dbReference type="PROSITE" id="PS51257">
    <property type="entry name" value="PROKAR_LIPOPROTEIN"/>
    <property type="match status" value="1"/>
</dbReference>
<organism evidence="3 4">
    <name type="scientific">Pedobacter cryoconitis</name>
    <dbReference type="NCBI Taxonomy" id="188932"/>
    <lineage>
        <taxon>Bacteria</taxon>
        <taxon>Pseudomonadati</taxon>
        <taxon>Bacteroidota</taxon>
        <taxon>Sphingobacteriia</taxon>
        <taxon>Sphingobacteriales</taxon>
        <taxon>Sphingobacteriaceae</taxon>
        <taxon>Pedobacter</taxon>
    </lineage>
</organism>
<sequence>MKTIKLMICLLAGTQLLISCKKDVNQTATNDSTDNATAPRAVNYELVWADEFNGNAVNTANWSFETGGGGWGNNEKQFYQAENATVADGNLIITAKKQSAGGLPYTSARMITRGKKEFTYGRFEARIKLPQGQGQWPAFWMLGANIGSVGWPKCGEIDIMENVNTSNDVLGTMHWFDQAYAYYGGHTSTSPTNYHVYRVDWTPTAITWYVDGVQFHVGNITNSINGTDEFHRPFFLLLNLAVGGNLPGQTIDESRLPAKMYVDYVRAYKITGS</sequence>
<comment type="similarity">
    <text evidence="1">Belongs to the glycosyl hydrolase 16 family.</text>
</comment>
<comment type="caution">
    <text evidence="3">The sequence shown here is derived from an EMBL/GenBank/DDBJ whole genome shotgun (WGS) entry which is preliminary data.</text>
</comment>
<dbReference type="Proteomes" id="UP000537204">
    <property type="component" value="Unassembled WGS sequence"/>
</dbReference>
<dbReference type="Pfam" id="PF00722">
    <property type="entry name" value="Glyco_hydro_16"/>
    <property type="match status" value="1"/>
</dbReference>
<dbReference type="GO" id="GO:0005975">
    <property type="term" value="P:carbohydrate metabolic process"/>
    <property type="evidence" value="ECO:0007669"/>
    <property type="project" value="InterPro"/>
</dbReference>
<dbReference type="AlphaFoldDB" id="A0A7W8ZQF8"/>
<dbReference type="PROSITE" id="PS51762">
    <property type="entry name" value="GH16_2"/>
    <property type="match status" value="1"/>
</dbReference>
<dbReference type="SUPFAM" id="SSF49899">
    <property type="entry name" value="Concanavalin A-like lectins/glucanases"/>
    <property type="match status" value="1"/>
</dbReference>
<dbReference type="RefSeq" id="WP_221300830.1">
    <property type="nucleotide sequence ID" value="NZ_JACHCE010000007.1"/>
</dbReference>
<evidence type="ECO:0000256" key="1">
    <source>
        <dbReference type="ARBA" id="ARBA00006865"/>
    </source>
</evidence>
<dbReference type="EMBL" id="JACHCE010000007">
    <property type="protein sequence ID" value="MBB5638158.1"/>
    <property type="molecule type" value="Genomic_DNA"/>
</dbReference>
<dbReference type="CDD" id="cd08023">
    <property type="entry name" value="GH16_laminarinase_like"/>
    <property type="match status" value="1"/>
</dbReference>
<dbReference type="Gene3D" id="2.60.120.200">
    <property type="match status" value="1"/>
</dbReference>
<feature type="domain" description="GH16" evidence="2">
    <location>
        <begin position="31"/>
        <end position="273"/>
    </location>
</feature>
<dbReference type="PANTHER" id="PTHR10963:SF55">
    <property type="entry name" value="GLYCOSIDE HYDROLASE FAMILY 16 PROTEIN"/>
    <property type="match status" value="1"/>
</dbReference>
<dbReference type="InterPro" id="IPR050546">
    <property type="entry name" value="Glycosyl_Hydrlase_16"/>
</dbReference>
<reference evidence="3 4" key="1">
    <citation type="submission" date="2020-08" db="EMBL/GenBank/DDBJ databases">
        <title>Genomic Encyclopedia of Type Strains, Phase IV (KMG-V): Genome sequencing to study the core and pangenomes of soil and plant-associated prokaryotes.</title>
        <authorList>
            <person name="Whitman W."/>
        </authorList>
    </citation>
    <scope>NUCLEOTIDE SEQUENCE [LARGE SCALE GENOMIC DNA]</scope>
    <source>
        <strain evidence="3 4">S3M1</strain>
    </source>
</reference>
<gene>
    <name evidence="3" type="ORF">HDE68_004084</name>
</gene>
<dbReference type="GO" id="GO:0004553">
    <property type="term" value="F:hydrolase activity, hydrolyzing O-glycosyl compounds"/>
    <property type="evidence" value="ECO:0007669"/>
    <property type="project" value="InterPro"/>
</dbReference>
<protein>
    <submittedName>
        <fullName evidence="3">Beta-glucanase (GH16 family)</fullName>
    </submittedName>
</protein>
<evidence type="ECO:0000313" key="4">
    <source>
        <dbReference type="Proteomes" id="UP000537204"/>
    </source>
</evidence>